<dbReference type="Proteomes" id="UP001597277">
    <property type="component" value="Unassembled WGS sequence"/>
</dbReference>
<keyword evidence="1" id="KW-1133">Transmembrane helix</keyword>
<proteinExistence type="predicted"/>
<sequence>MPRSVDDDLSTLRAGGTVARGARARHVLIEVIGASVFAGCGVLLLVAVAQRDGGGAATVGAVPIALLLVSFGLAAAWILIRMRRRPQRLVLTPTELRVERRRGGRWSVPDRWDVIGRVPWPQVRDVFLSRSPVMRPPFKGFRVVAYRLHDREATRRVASMGRIAGGDAAEIHLPRMYGRPRELVQLLRAAHLEFGRPFR</sequence>
<evidence type="ECO:0008006" key="4">
    <source>
        <dbReference type="Google" id="ProtNLM"/>
    </source>
</evidence>
<evidence type="ECO:0000313" key="3">
    <source>
        <dbReference type="Proteomes" id="UP001597277"/>
    </source>
</evidence>
<dbReference type="RefSeq" id="WP_388007533.1">
    <property type="nucleotide sequence ID" value="NZ_JBHUEE010000006.1"/>
</dbReference>
<name>A0ABW4L5G7_9MICO</name>
<feature type="transmembrane region" description="Helical" evidence="1">
    <location>
        <begin position="27"/>
        <end position="49"/>
    </location>
</feature>
<accession>A0ABW4L5G7</accession>
<feature type="transmembrane region" description="Helical" evidence="1">
    <location>
        <begin position="55"/>
        <end position="80"/>
    </location>
</feature>
<organism evidence="2 3">
    <name type="scientific">Georgenia deserti</name>
    <dbReference type="NCBI Taxonomy" id="2093781"/>
    <lineage>
        <taxon>Bacteria</taxon>
        <taxon>Bacillati</taxon>
        <taxon>Actinomycetota</taxon>
        <taxon>Actinomycetes</taxon>
        <taxon>Micrococcales</taxon>
        <taxon>Bogoriellaceae</taxon>
        <taxon>Georgenia</taxon>
    </lineage>
</organism>
<comment type="caution">
    <text evidence="2">The sequence shown here is derived from an EMBL/GenBank/DDBJ whole genome shotgun (WGS) entry which is preliminary data.</text>
</comment>
<evidence type="ECO:0000256" key="1">
    <source>
        <dbReference type="SAM" id="Phobius"/>
    </source>
</evidence>
<evidence type="ECO:0000313" key="2">
    <source>
        <dbReference type="EMBL" id="MFD1718710.1"/>
    </source>
</evidence>
<keyword evidence="1" id="KW-0812">Transmembrane</keyword>
<dbReference type="EMBL" id="JBHUEE010000006">
    <property type="protein sequence ID" value="MFD1718710.1"/>
    <property type="molecule type" value="Genomic_DNA"/>
</dbReference>
<reference evidence="3" key="1">
    <citation type="journal article" date="2019" name="Int. J. Syst. Evol. Microbiol.">
        <title>The Global Catalogue of Microorganisms (GCM) 10K type strain sequencing project: providing services to taxonomists for standard genome sequencing and annotation.</title>
        <authorList>
            <consortium name="The Broad Institute Genomics Platform"/>
            <consortium name="The Broad Institute Genome Sequencing Center for Infectious Disease"/>
            <person name="Wu L."/>
            <person name="Ma J."/>
        </authorList>
    </citation>
    <scope>NUCLEOTIDE SEQUENCE [LARGE SCALE GENOMIC DNA]</scope>
    <source>
        <strain evidence="3">JCM 17130</strain>
    </source>
</reference>
<keyword evidence="1" id="KW-0472">Membrane</keyword>
<protein>
    <recommendedName>
        <fullName evidence="4">PH domain-containing protein</fullName>
    </recommendedName>
</protein>
<keyword evidence="3" id="KW-1185">Reference proteome</keyword>
<gene>
    <name evidence="2" type="ORF">ACFSE6_12755</name>
</gene>